<evidence type="ECO:0000313" key="1">
    <source>
        <dbReference type="EMBL" id="MBP2351448.1"/>
    </source>
</evidence>
<keyword evidence="2" id="KW-1185">Reference proteome</keyword>
<organism evidence="1 2">
    <name type="scientific">Kribbella aluminosa</name>
    <dbReference type="NCBI Taxonomy" id="416017"/>
    <lineage>
        <taxon>Bacteria</taxon>
        <taxon>Bacillati</taxon>
        <taxon>Actinomycetota</taxon>
        <taxon>Actinomycetes</taxon>
        <taxon>Propionibacteriales</taxon>
        <taxon>Kribbellaceae</taxon>
        <taxon>Kribbella</taxon>
    </lineage>
</organism>
<accession>A0ABS4UIL1</accession>
<dbReference type="RefSeq" id="WP_209694347.1">
    <property type="nucleotide sequence ID" value="NZ_BAAAVU010000042.1"/>
</dbReference>
<gene>
    <name evidence="1" type="ORF">JOF29_002531</name>
</gene>
<dbReference type="InterPro" id="IPR046249">
    <property type="entry name" value="DUF6282"/>
</dbReference>
<sequence>MLSWDLHVHPGSAAEGRWGDGGEVREAARRAGVKGLVWKSHGGSTAAFTSELAPGSPWVIPSIVLNPSVSPADVHAAIERGVRWIWGPSRRADGSLGWELPLPRSWKEIAEMLCDLAEPVVLATSHLEHTGRHEFASFCSTAPAILCTVTHSLYLSDSEVTSLAGKGAVFEVDLYTLTRTVRDVPLAPLAPRADLLHSLGSTIYLTSDAGQAAVGNPYVFVREELDRLRVSLGNRLERLASSGPERVARHIWVDPDDTAIAPDSQ</sequence>
<evidence type="ECO:0000313" key="2">
    <source>
        <dbReference type="Proteomes" id="UP000755585"/>
    </source>
</evidence>
<proteinExistence type="predicted"/>
<dbReference type="SUPFAM" id="SSF51556">
    <property type="entry name" value="Metallo-dependent hydrolases"/>
    <property type="match status" value="1"/>
</dbReference>
<name>A0ABS4UIL1_9ACTN</name>
<dbReference type="InterPro" id="IPR032466">
    <property type="entry name" value="Metal_Hydrolase"/>
</dbReference>
<dbReference type="Proteomes" id="UP000755585">
    <property type="component" value="Unassembled WGS sequence"/>
</dbReference>
<protein>
    <recommendedName>
        <fullName evidence="3">Amidohydrolase-related domain-containing protein</fullName>
    </recommendedName>
</protein>
<evidence type="ECO:0008006" key="3">
    <source>
        <dbReference type="Google" id="ProtNLM"/>
    </source>
</evidence>
<comment type="caution">
    <text evidence="1">The sequence shown here is derived from an EMBL/GenBank/DDBJ whole genome shotgun (WGS) entry which is preliminary data.</text>
</comment>
<reference evidence="1 2" key="1">
    <citation type="submission" date="2021-03" db="EMBL/GenBank/DDBJ databases">
        <title>Sequencing the genomes of 1000 actinobacteria strains.</title>
        <authorList>
            <person name="Klenk H.-P."/>
        </authorList>
    </citation>
    <scope>NUCLEOTIDE SEQUENCE [LARGE SCALE GENOMIC DNA]</scope>
    <source>
        <strain evidence="1 2">DSM 18824</strain>
    </source>
</reference>
<dbReference type="EMBL" id="JAGINT010000001">
    <property type="protein sequence ID" value="MBP2351448.1"/>
    <property type="molecule type" value="Genomic_DNA"/>
</dbReference>
<dbReference type="Pfam" id="PF19799">
    <property type="entry name" value="DUF6282"/>
    <property type="match status" value="1"/>
</dbReference>